<evidence type="ECO:0000313" key="2">
    <source>
        <dbReference type="EMBL" id="RYR15141.1"/>
    </source>
</evidence>
<dbReference type="AlphaFoldDB" id="A0A444ZLS8"/>
<dbReference type="EMBL" id="SDMP01000014">
    <property type="protein sequence ID" value="RYR15141.1"/>
    <property type="molecule type" value="Genomic_DNA"/>
</dbReference>
<organism evidence="2 3">
    <name type="scientific">Arachis hypogaea</name>
    <name type="common">Peanut</name>
    <dbReference type="NCBI Taxonomy" id="3818"/>
    <lineage>
        <taxon>Eukaryota</taxon>
        <taxon>Viridiplantae</taxon>
        <taxon>Streptophyta</taxon>
        <taxon>Embryophyta</taxon>
        <taxon>Tracheophyta</taxon>
        <taxon>Spermatophyta</taxon>
        <taxon>Magnoliopsida</taxon>
        <taxon>eudicotyledons</taxon>
        <taxon>Gunneridae</taxon>
        <taxon>Pentapetalae</taxon>
        <taxon>rosids</taxon>
        <taxon>fabids</taxon>
        <taxon>Fabales</taxon>
        <taxon>Fabaceae</taxon>
        <taxon>Papilionoideae</taxon>
        <taxon>50 kb inversion clade</taxon>
        <taxon>dalbergioids sensu lato</taxon>
        <taxon>Dalbergieae</taxon>
        <taxon>Pterocarpus clade</taxon>
        <taxon>Arachis</taxon>
    </lineage>
</organism>
<gene>
    <name evidence="2" type="ORF">Ahy_B04g071867</name>
</gene>
<keyword evidence="3" id="KW-1185">Reference proteome</keyword>
<sequence length="103" mass="11455">MEVAPYEVFRIEKHEGSSVISIPHETNVDELPQEMIEHRSLPFDKKENDTLRKAALLVMTAVAMLSSTEMARQTERNGHPMRRLCSDGDDGAGTGEANDAVML</sequence>
<comment type="caution">
    <text evidence="2">The sequence shown here is derived from an EMBL/GenBank/DDBJ whole genome shotgun (WGS) entry which is preliminary data.</text>
</comment>
<evidence type="ECO:0000256" key="1">
    <source>
        <dbReference type="SAM" id="MobiDB-lite"/>
    </source>
</evidence>
<reference evidence="2 3" key="1">
    <citation type="submission" date="2019-01" db="EMBL/GenBank/DDBJ databases">
        <title>Sequencing of cultivated peanut Arachis hypogaea provides insights into genome evolution and oil improvement.</title>
        <authorList>
            <person name="Chen X."/>
        </authorList>
    </citation>
    <scope>NUCLEOTIDE SEQUENCE [LARGE SCALE GENOMIC DNA]</scope>
    <source>
        <strain evidence="3">cv. Fuhuasheng</strain>
        <tissue evidence="2">Leaves</tissue>
    </source>
</reference>
<feature type="region of interest" description="Disordered" evidence="1">
    <location>
        <begin position="69"/>
        <end position="103"/>
    </location>
</feature>
<proteinExistence type="predicted"/>
<name>A0A444ZLS8_ARAHY</name>
<evidence type="ECO:0000313" key="3">
    <source>
        <dbReference type="Proteomes" id="UP000289738"/>
    </source>
</evidence>
<accession>A0A444ZLS8</accession>
<dbReference type="Proteomes" id="UP000289738">
    <property type="component" value="Chromosome B04"/>
</dbReference>
<protein>
    <submittedName>
        <fullName evidence="2">Uncharacterized protein</fullName>
    </submittedName>
</protein>